<keyword evidence="3" id="KW-1185">Reference proteome</keyword>
<gene>
    <name evidence="2" type="ORF">GRI69_04275</name>
</gene>
<dbReference type="EMBL" id="WTYC01000001">
    <property type="protein sequence ID" value="MXO47471.1"/>
    <property type="molecule type" value="Genomic_DNA"/>
</dbReference>
<name>A0A844XNB1_9SPHN</name>
<dbReference type="InterPro" id="IPR036280">
    <property type="entry name" value="Multihaem_cyt_sf"/>
</dbReference>
<dbReference type="GO" id="GO:0016491">
    <property type="term" value="F:oxidoreductase activity"/>
    <property type="evidence" value="ECO:0007669"/>
    <property type="project" value="TreeGrafter"/>
</dbReference>
<sequence>MVRKWIILIFGAILATTLAAYLAMPVIGELITPGPLSKAHAELEDNCLSCHVPFLSGQQDNRCLSCHVDVAEDIERDEGFHGKSPRVARESCASCHSDHKGLGFDIAAFDEQKFDHRLTDFPLTGAHAELTCASCHKPSQAFRVAPTTCVACHKKDDTHDGRLGEKCEGCHTTSNWTQTRAFDHSITGFNLLGKHRAVTCEGCHANRRFEGTPTTCVACHRNDDIHEGSKGDKCESCHVATGWEFVNFDHSRDTRFPLTGSHRATTCVQCHGKGERIKRPPMTCFGCHAEDDVHKGSYGRDCASCHKTTTWSSVSFDHARFGFPLRGAHAAIACKTCHVQPAGKVKLPTTCAGCHSSDDPHRGQLGRTCASCHTESRWRPASGFDHDATAFRLAGRHRAVTCTACHANLTFQAKGTTCIACHADTRHAGRFGRAPNCAQCHDTSDWQSWTFDHGRQTSFPLDGRHARLSCYACHGQETQSARIGSTCSQCHSADDIHRGEFGSNCAECHTTGSWSELITRTSMVRRRRRFRKGKVS</sequence>
<reference evidence="2 3" key="1">
    <citation type="submission" date="2019-12" db="EMBL/GenBank/DDBJ databases">
        <title>Genomic-based taxomic classification of the family Erythrobacteraceae.</title>
        <authorList>
            <person name="Xu L."/>
        </authorList>
    </citation>
    <scope>NUCLEOTIDE SEQUENCE [LARGE SCALE GENOMIC DNA]</scope>
    <source>
        <strain evidence="2 3">DSM 17792</strain>
    </source>
</reference>
<organism evidence="2 3">
    <name type="scientific">Qipengyuania vulgaris</name>
    <dbReference type="NCBI Taxonomy" id="291985"/>
    <lineage>
        <taxon>Bacteria</taxon>
        <taxon>Pseudomonadati</taxon>
        <taxon>Pseudomonadota</taxon>
        <taxon>Alphaproteobacteria</taxon>
        <taxon>Sphingomonadales</taxon>
        <taxon>Erythrobacteraceae</taxon>
        <taxon>Qipengyuania</taxon>
    </lineage>
</organism>
<protein>
    <submittedName>
        <fullName evidence="2">Cytochrome C</fullName>
    </submittedName>
</protein>
<comment type="caution">
    <text evidence="2">The sequence shown here is derived from an EMBL/GenBank/DDBJ whole genome shotgun (WGS) entry which is preliminary data.</text>
</comment>
<dbReference type="OrthoDB" id="7387371at2"/>
<dbReference type="Proteomes" id="UP000448199">
    <property type="component" value="Unassembled WGS sequence"/>
</dbReference>
<dbReference type="AlphaFoldDB" id="A0A844XNB1"/>
<evidence type="ECO:0000313" key="3">
    <source>
        <dbReference type="Proteomes" id="UP000448199"/>
    </source>
</evidence>
<dbReference type="CDD" id="cd08168">
    <property type="entry name" value="Cytochrom_C3"/>
    <property type="match status" value="1"/>
</dbReference>
<dbReference type="PANTHER" id="PTHR35038:SF8">
    <property type="entry name" value="C-TYPE POLYHEME CYTOCHROME OMCC"/>
    <property type="match status" value="1"/>
</dbReference>
<dbReference type="Gene3D" id="3.90.10.10">
    <property type="entry name" value="Cytochrome C3"/>
    <property type="match status" value="6"/>
</dbReference>
<dbReference type="SUPFAM" id="SSF48695">
    <property type="entry name" value="Multiheme cytochromes"/>
    <property type="match status" value="3"/>
</dbReference>
<dbReference type="RefSeq" id="WP_160726963.1">
    <property type="nucleotide sequence ID" value="NZ_WTYC01000001.1"/>
</dbReference>
<proteinExistence type="predicted"/>
<accession>A0A844XNB1</accession>
<dbReference type="InterPro" id="IPR051829">
    <property type="entry name" value="Multiheme_Cytochr_ET"/>
</dbReference>
<keyword evidence="1" id="KW-0732">Signal</keyword>
<evidence type="ECO:0000313" key="2">
    <source>
        <dbReference type="EMBL" id="MXO47471.1"/>
    </source>
</evidence>
<evidence type="ECO:0000256" key="1">
    <source>
        <dbReference type="ARBA" id="ARBA00022729"/>
    </source>
</evidence>
<dbReference type="PANTHER" id="PTHR35038">
    <property type="entry name" value="DISSIMILATORY SULFITE REDUCTASE SIRA"/>
    <property type="match status" value="1"/>
</dbReference>